<dbReference type="Proteomes" id="UP000545037">
    <property type="component" value="Unassembled WGS sequence"/>
</dbReference>
<proteinExistence type="predicted"/>
<accession>A0A7W9CJV5</accession>
<organism evidence="1 2">
    <name type="scientific">Brevundimonas variabilis</name>
    <dbReference type="NCBI Taxonomy" id="74312"/>
    <lineage>
        <taxon>Bacteria</taxon>
        <taxon>Pseudomonadati</taxon>
        <taxon>Pseudomonadota</taxon>
        <taxon>Alphaproteobacteria</taxon>
        <taxon>Caulobacterales</taxon>
        <taxon>Caulobacteraceae</taxon>
        <taxon>Brevundimonas</taxon>
    </lineage>
</organism>
<sequence length="95" mass="10589">MPASTARVATAHGRKYMTQVAKHWSHRFPELTYDENRADVPLPGGTLTITADETGLTLMLSASDAAGLKRMQGVVVEHLNRFAFRETLVYAWIED</sequence>
<dbReference type="Gene3D" id="3.30.310.50">
    <property type="entry name" value="Alpha-D-phosphohexomutase, C-terminal domain"/>
    <property type="match status" value="1"/>
</dbReference>
<gene>
    <name evidence="1" type="ORF">GGR13_002627</name>
</gene>
<dbReference type="RefSeq" id="WP_183213974.1">
    <property type="nucleotide sequence ID" value="NZ_JACHOR010000004.1"/>
</dbReference>
<evidence type="ECO:0000313" key="2">
    <source>
        <dbReference type="Proteomes" id="UP000545037"/>
    </source>
</evidence>
<evidence type="ECO:0008006" key="3">
    <source>
        <dbReference type="Google" id="ProtNLM"/>
    </source>
</evidence>
<protein>
    <recommendedName>
        <fullName evidence="3">DUF2218 domain-containing protein</fullName>
    </recommendedName>
</protein>
<dbReference type="AlphaFoldDB" id="A0A7W9CJV5"/>
<dbReference type="Pfam" id="PF09981">
    <property type="entry name" value="DUF2218"/>
    <property type="match status" value="1"/>
</dbReference>
<comment type="caution">
    <text evidence="1">The sequence shown here is derived from an EMBL/GenBank/DDBJ whole genome shotgun (WGS) entry which is preliminary data.</text>
</comment>
<keyword evidence="2" id="KW-1185">Reference proteome</keyword>
<name>A0A7W9CJV5_9CAUL</name>
<dbReference type="PIRSF" id="PIRSF028291">
    <property type="entry name" value="UCP028291"/>
    <property type="match status" value="1"/>
</dbReference>
<reference evidence="1 2" key="1">
    <citation type="submission" date="2020-08" db="EMBL/GenBank/DDBJ databases">
        <title>Genomic Encyclopedia of Type Strains, Phase IV (KMG-IV): sequencing the most valuable type-strain genomes for metagenomic binning, comparative biology and taxonomic classification.</title>
        <authorList>
            <person name="Goeker M."/>
        </authorList>
    </citation>
    <scope>NUCLEOTIDE SEQUENCE [LARGE SCALE GENOMIC DNA]</scope>
    <source>
        <strain evidence="1 2">DSM 4737</strain>
    </source>
</reference>
<dbReference type="EMBL" id="JACHOR010000004">
    <property type="protein sequence ID" value="MBB5747020.1"/>
    <property type="molecule type" value="Genomic_DNA"/>
</dbReference>
<evidence type="ECO:0000313" key="1">
    <source>
        <dbReference type="EMBL" id="MBB5747020.1"/>
    </source>
</evidence>
<dbReference type="InterPro" id="IPR014543">
    <property type="entry name" value="UCP028291"/>
</dbReference>